<protein>
    <submittedName>
        <fullName evidence="1">Uncharacterized protein</fullName>
    </submittedName>
</protein>
<dbReference type="RefSeq" id="WP_062835794.1">
    <property type="nucleotide sequence ID" value="NZ_BCNV01000001.1"/>
</dbReference>
<reference evidence="2" key="2">
    <citation type="submission" date="2016-01" db="EMBL/GenBank/DDBJ databases">
        <title>Draft Genome Sequence of Paenibacillus amylolyticus Heshi-A3 that Was Isolated from Fermented Rice Bran with Aging Salted Mackerel, Which Was Named Heshiko as Traditional Fermented Seafood in Japan.</title>
        <authorList>
            <person name="Akuzawa S."/>
            <person name="Nakagawa J."/>
            <person name="Kanekatsu T."/>
            <person name="Kubota E."/>
            <person name="Ohtake R."/>
            <person name="Suzuki T."/>
            <person name="Kanesaki Y."/>
        </authorList>
    </citation>
    <scope>NUCLEOTIDE SEQUENCE [LARGE SCALE GENOMIC DNA]</scope>
    <source>
        <strain evidence="2">Heshi-A3</strain>
    </source>
</reference>
<name>A0A100VPF3_PAEAM</name>
<gene>
    <name evidence="1" type="ORF">PAHA3_3536</name>
</gene>
<accession>A0A100VPF3</accession>
<evidence type="ECO:0000313" key="2">
    <source>
        <dbReference type="Proteomes" id="UP000069697"/>
    </source>
</evidence>
<organism evidence="1 2">
    <name type="scientific">Paenibacillus amylolyticus</name>
    <dbReference type="NCBI Taxonomy" id="1451"/>
    <lineage>
        <taxon>Bacteria</taxon>
        <taxon>Bacillati</taxon>
        <taxon>Bacillota</taxon>
        <taxon>Bacilli</taxon>
        <taxon>Bacillales</taxon>
        <taxon>Paenibacillaceae</taxon>
        <taxon>Paenibacillus</taxon>
    </lineage>
</organism>
<comment type="caution">
    <text evidence="1">The sequence shown here is derived from an EMBL/GenBank/DDBJ whole genome shotgun (WGS) entry which is preliminary data.</text>
</comment>
<dbReference type="EMBL" id="BCNV01000001">
    <property type="protein sequence ID" value="GAS83458.1"/>
    <property type="molecule type" value="Genomic_DNA"/>
</dbReference>
<reference evidence="1 2" key="1">
    <citation type="journal article" date="2016" name="Genome Announc.">
        <title>Draft Genome Sequence of Paenibacillus amylolyticus Heshi-A3, Isolated from Fermented Rice Bran in a Japanese Fermented Seafood Dish.</title>
        <authorList>
            <person name="Akuzawa S."/>
            <person name="Nagaoka J."/>
            <person name="Kanekatsu M."/>
            <person name="Kubota E."/>
            <person name="Ohtake R."/>
            <person name="Suzuki T."/>
            <person name="Kanesaki Y."/>
        </authorList>
    </citation>
    <scope>NUCLEOTIDE SEQUENCE [LARGE SCALE GENOMIC DNA]</scope>
    <source>
        <strain evidence="1 2">Heshi-A3</strain>
    </source>
</reference>
<dbReference type="Proteomes" id="UP000069697">
    <property type="component" value="Unassembled WGS sequence"/>
</dbReference>
<proteinExistence type="predicted"/>
<evidence type="ECO:0000313" key="1">
    <source>
        <dbReference type="EMBL" id="GAS83458.1"/>
    </source>
</evidence>
<dbReference type="AlphaFoldDB" id="A0A100VPF3"/>
<sequence>MGNLNFIDKLPHISECKQILKAAAMLDAILMPEWEYRYYSYNSQWDTNEQMASMRDGQGDHYFAIFSPNGLIIKGFDKEYTLQHKVDRSEVVKSVPAAFNTFLAEPAFVIDQTTFCIWSVADQERWSAGTVLGDHEYELLEILVGGAKYYHAWAQDYYEIVLDIKLVEQVFDMKPIDEVLLQQLNDELRLSDIEGEIAEIGYPDKDLKV</sequence>